<dbReference type="Gene3D" id="3.30.1330.10">
    <property type="entry name" value="PurM-like, N-terminal domain"/>
    <property type="match status" value="1"/>
</dbReference>
<keyword evidence="6" id="KW-1185">Reference proteome</keyword>
<dbReference type="InterPro" id="IPR016188">
    <property type="entry name" value="PurM-like_N"/>
</dbReference>
<feature type="domain" description="PurM-like N-terminal" evidence="2">
    <location>
        <begin position="37"/>
        <end position="142"/>
    </location>
</feature>
<dbReference type="Pfam" id="PF02769">
    <property type="entry name" value="AIRS_C"/>
    <property type="match status" value="1"/>
</dbReference>
<dbReference type="InterPro" id="IPR011854">
    <property type="entry name" value="HypE"/>
</dbReference>
<reference evidence="5" key="4">
    <citation type="submission" date="2016-11" db="EMBL/GenBank/DDBJ databases">
        <authorList>
            <person name="Varghese N."/>
            <person name="Submissions S."/>
        </authorList>
    </citation>
    <scope>NUCLEOTIDE SEQUENCE</scope>
    <source>
        <strain evidence="5">DSM 1682</strain>
    </source>
</reference>
<dbReference type="SUPFAM" id="SSF56042">
    <property type="entry name" value="PurM C-terminal domain-like"/>
    <property type="match status" value="1"/>
</dbReference>
<name>A0A110A765_ANAPI</name>
<reference evidence="6" key="2">
    <citation type="submission" date="2016-01" db="EMBL/GenBank/DDBJ databases">
        <authorList>
            <person name="Poehlein A."/>
            <person name="Schlien K."/>
            <person name="Gottschalk G."/>
            <person name="Buckel W."/>
            <person name="Daniel R."/>
        </authorList>
    </citation>
    <scope>NUCLEOTIDE SEQUENCE [LARGE SCALE GENOMIC DNA]</scope>
    <source>
        <strain evidence="6">X2</strain>
    </source>
</reference>
<accession>A0A110A765</accession>
<dbReference type="PANTHER" id="PTHR30303">
    <property type="entry name" value="HYDROGENASE ISOENZYMES FORMATION PROTEIN HYPE"/>
    <property type="match status" value="1"/>
</dbReference>
<dbReference type="AlphaFoldDB" id="A0A110A765"/>
<evidence type="ECO:0000256" key="1">
    <source>
        <dbReference type="ARBA" id="ARBA00006243"/>
    </source>
</evidence>
<evidence type="ECO:0000313" key="5">
    <source>
        <dbReference type="EMBL" id="SHE80908.1"/>
    </source>
</evidence>
<evidence type="ECO:0000313" key="7">
    <source>
        <dbReference type="Proteomes" id="UP000184204"/>
    </source>
</evidence>
<dbReference type="InterPro" id="IPR010918">
    <property type="entry name" value="PurM-like_C_dom"/>
</dbReference>
<dbReference type="Proteomes" id="UP000184204">
    <property type="component" value="Unassembled WGS sequence"/>
</dbReference>
<gene>
    <name evidence="4" type="primary">hypE_1</name>
    <name evidence="4" type="ORF">CPRO_05000</name>
    <name evidence="5" type="ORF">SAMN02745151_01883</name>
</gene>
<reference evidence="4 6" key="1">
    <citation type="journal article" date="2016" name="Genome Announc.">
        <title>Complete Genome Sequence of the Amino Acid-Fermenting Clostridium propionicum X2 (DSM 1682).</title>
        <authorList>
            <person name="Poehlein A."/>
            <person name="Schlien K."/>
            <person name="Chowdhury N.P."/>
            <person name="Gottschalk G."/>
            <person name="Buckel W."/>
            <person name="Daniel R."/>
        </authorList>
    </citation>
    <scope>NUCLEOTIDE SEQUENCE [LARGE SCALE GENOMIC DNA]</scope>
    <source>
        <strain evidence="4 6">X2</strain>
    </source>
</reference>
<reference evidence="7" key="3">
    <citation type="submission" date="2016-11" db="EMBL/GenBank/DDBJ databases">
        <authorList>
            <person name="Jaros S."/>
            <person name="Januszkiewicz K."/>
            <person name="Wedrychowicz H."/>
        </authorList>
    </citation>
    <scope>NUCLEOTIDE SEQUENCE [LARGE SCALE GENOMIC DNA]</scope>
    <source>
        <strain evidence="7">DSM 1682</strain>
    </source>
</reference>
<dbReference type="RefSeq" id="WP_066053620.1">
    <property type="nucleotide sequence ID" value="NZ_CP014223.1"/>
</dbReference>
<evidence type="ECO:0000313" key="4">
    <source>
        <dbReference type="EMBL" id="AMJ40108.1"/>
    </source>
</evidence>
<proteinExistence type="inferred from homology"/>
<dbReference type="GO" id="GO:0051604">
    <property type="term" value="P:protein maturation"/>
    <property type="evidence" value="ECO:0007669"/>
    <property type="project" value="TreeGrafter"/>
</dbReference>
<dbReference type="PANTHER" id="PTHR30303:SF4">
    <property type="entry name" value="HYDROGENASE EXPRESSION_FORMATION PROTEIN HYPE"/>
    <property type="match status" value="1"/>
</dbReference>
<dbReference type="Pfam" id="PF00586">
    <property type="entry name" value="AIRS"/>
    <property type="match status" value="1"/>
</dbReference>
<dbReference type="CDD" id="cd06061">
    <property type="entry name" value="PurM-like1"/>
    <property type="match status" value="1"/>
</dbReference>
<dbReference type="KEGG" id="cpro:CPRO_05000"/>
<evidence type="ECO:0000259" key="3">
    <source>
        <dbReference type="Pfam" id="PF02769"/>
    </source>
</evidence>
<dbReference type="EMBL" id="CP014223">
    <property type="protein sequence ID" value="AMJ40108.1"/>
    <property type="molecule type" value="Genomic_DNA"/>
</dbReference>
<dbReference type="OrthoDB" id="153904at2"/>
<dbReference type="EMBL" id="FQUA01000007">
    <property type="protein sequence ID" value="SHE80908.1"/>
    <property type="molecule type" value="Genomic_DNA"/>
</dbReference>
<dbReference type="SUPFAM" id="SSF55326">
    <property type="entry name" value="PurM N-terminal domain-like"/>
    <property type="match status" value="1"/>
</dbReference>
<dbReference type="Proteomes" id="UP000068026">
    <property type="component" value="Chromosome"/>
</dbReference>
<evidence type="ECO:0000259" key="2">
    <source>
        <dbReference type="Pfam" id="PF00586"/>
    </source>
</evidence>
<sequence>MFKIGKIPPEILEDIVMDPIRKNNVKREDVVLRPKTGEDCSVIDLQGELCVLSTDPITGAAKDIGYLAVQINCNDIFSAGGEPVGILLTVLLPEGSNETDLEEIMEGALKGAQELGIEILGGHTEVTNAVCKPIVSAAVIGRSRERRIIQTGGAKVGQDVVMTKWAGLEGTAIIAKEYEKVLCQRLPMELVFSAQNMKEYLSVGRESFIAAQHGATAMHDATEGGILGAVWEVAECSQTGVEIWQDKIPVKEETKLICKEGQIDPLRLISSGTMIITTEHGAELVDKLAKNGISGAIIGKITEKDRILISNQCRELLEEPKSDALYQVKFDSLNY</sequence>
<organism evidence="5 7">
    <name type="scientific">Anaerotignum propionicum DSM 1682</name>
    <dbReference type="NCBI Taxonomy" id="991789"/>
    <lineage>
        <taxon>Bacteria</taxon>
        <taxon>Bacillati</taxon>
        <taxon>Bacillota</taxon>
        <taxon>Clostridia</taxon>
        <taxon>Lachnospirales</taxon>
        <taxon>Anaerotignaceae</taxon>
        <taxon>Anaerotignum</taxon>
    </lineage>
</organism>
<protein>
    <submittedName>
        <fullName evidence="4">Hydrogenase expression/formation protein HypE</fullName>
    </submittedName>
    <submittedName>
        <fullName evidence="5">Hydrogenase maturation factor</fullName>
    </submittedName>
</protein>
<comment type="similarity">
    <text evidence="1">Belongs to the HypE family.</text>
</comment>
<dbReference type="InterPro" id="IPR036676">
    <property type="entry name" value="PurM-like_C_sf"/>
</dbReference>
<dbReference type="PIRSF" id="PIRSF005644">
    <property type="entry name" value="Hdrgns_mtr_HypE"/>
    <property type="match status" value="1"/>
</dbReference>
<dbReference type="InterPro" id="IPR036921">
    <property type="entry name" value="PurM-like_N_sf"/>
</dbReference>
<feature type="domain" description="PurM-like C-terminal" evidence="3">
    <location>
        <begin position="156"/>
        <end position="306"/>
    </location>
</feature>
<evidence type="ECO:0000313" key="6">
    <source>
        <dbReference type="Proteomes" id="UP000068026"/>
    </source>
</evidence>
<dbReference type="Gene3D" id="3.90.650.10">
    <property type="entry name" value="PurM-like C-terminal domain"/>
    <property type="match status" value="1"/>
</dbReference>